<reference evidence="1 2" key="1">
    <citation type="journal article" date="2019" name="Commun. Biol.">
        <title>The bagworm genome reveals a unique fibroin gene that provides high tensile strength.</title>
        <authorList>
            <person name="Kono N."/>
            <person name="Nakamura H."/>
            <person name="Ohtoshi R."/>
            <person name="Tomita M."/>
            <person name="Numata K."/>
            <person name="Arakawa K."/>
        </authorList>
    </citation>
    <scope>NUCLEOTIDE SEQUENCE [LARGE SCALE GENOMIC DNA]</scope>
</reference>
<organism evidence="1 2">
    <name type="scientific">Eumeta variegata</name>
    <name type="common">Bagworm moth</name>
    <name type="synonym">Eumeta japonica</name>
    <dbReference type="NCBI Taxonomy" id="151549"/>
    <lineage>
        <taxon>Eukaryota</taxon>
        <taxon>Metazoa</taxon>
        <taxon>Ecdysozoa</taxon>
        <taxon>Arthropoda</taxon>
        <taxon>Hexapoda</taxon>
        <taxon>Insecta</taxon>
        <taxon>Pterygota</taxon>
        <taxon>Neoptera</taxon>
        <taxon>Endopterygota</taxon>
        <taxon>Lepidoptera</taxon>
        <taxon>Glossata</taxon>
        <taxon>Ditrysia</taxon>
        <taxon>Tineoidea</taxon>
        <taxon>Psychidae</taxon>
        <taxon>Oiketicinae</taxon>
        <taxon>Eumeta</taxon>
    </lineage>
</organism>
<evidence type="ECO:0000313" key="2">
    <source>
        <dbReference type="Proteomes" id="UP000299102"/>
    </source>
</evidence>
<gene>
    <name evidence="1" type="ORF">EVAR_3594_1</name>
</gene>
<dbReference type="EMBL" id="BGZK01000021">
    <property type="protein sequence ID" value="GBP06249.1"/>
    <property type="molecule type" value="Genomic_DNA"/>
</dbReference>
<sequence>MIRYLSGFPSKRITCARAGWPSRVTPPRAELTRVLRLIWLTKPAPIHVKGYVYRYGPFCVPSCRDKPSIAHIFHTKSTSDIASGRVRGRRLREHPASASGIPIRCGNENRRVAVERPLNGG</sequence>
<comment type="caution">
    <text evidence="1">The sequence shown here is derived from an EMBL/GenBank/DDBJ whole genome shotgun (WGS) entry which is preliminary data.</text>
</comment>
<protein>
    <submittedName>
        <fullName evidence="1">Uncharacterized protein</fullName>
    </submittedName>
</protein>
<proteinExistence type="predicted"/>
<dbReference type="AlphaFoldDB" id="A0A4C1SVM5"/>
<keyword evidence="2" id="KW-1185">Reference proteome</keyword>
<accession>A0A4C1SVM5</accession>
<evidence type="ECO:0000313" key="1">
    <source>
        <dbReference type="EMBL" id="GBP06249.1"/>
    </source>
</evidence>
<dbReference type="Proteomes" id="UP000299102">
    <property type="component" value="Unassembled WGS sequence"/>
</dbReference>
<name>A0A4C1SVM5_EUMVA</name>